<dbReference type="STRING" id="53952.A0127_03025"/>
<dbReference type="GO" id="GO:0006183">
    <property type="term" value="P:GTP biosynthetic process"/>
    <property type="evidence" value="ECO:0007669"/>
    <property type="project" value="TreeGrafter"/>
</dbReference>
<feature type="active site" description="Thioimidate intermediate" evidence="13 14">
    <location>
        <position position="302"/>
    </location>
</feature>
<feature type="binding site" evidence="13">
    <location>
        <position position="248"/>
    </location>
    <ligand>
        <name>NAD(+)</name>
        <dbReference type="ChEBI" id="CHEBI:57540"/>
    </ligand>
</feature>
<evidence type="ECO:0000259" key="21">
    <source>
        <dbReference type="PROSITE" id="PS51371"/>
    </source>
</evidence>
<keyword evidence="7 13" id="KW-0658">Purine biosynthesis</keyword>
<evidence type="ECO:0000256" key="9">
    <source>
        <dbReference type="ARBA" id="ARBA00023002"/>
    </source>
</evidence>
<proteinExistence type="inferred from homology"/>
<keyword evidence="8 13" id="KW-0630">Potassium</keyword>
<dbReference type="Gene3D" id="3.20.20.70">
    <property type="entry name" value="Aldolase class I"/>
    <property type="match status" value="1"/>
</dbReference>
<dbReference type="RefSeq" id="WP_062387807.1">
    <property type="nucleotide sequence ID" value="NZ_CP014750.1"/>
</dbReference>
<keyword evidence="4 13" id="KW-0479">Metal-binding</keyword>
<dbReference type="GO" id="GO:0003938">
    <property type="term" value="F:IMP dehydrogenase activity"/>
    <property type="evidence" value="ECO:0007669"/>
    <property type="project" value="UniProtKB-UniRule"/>
</dbReference>
<keyword evidence="9 13" id="KW-0560">Oxidoreductase</keyword>
<evidence type="ECO:0000256" key="8">
    <source>
        <dbReference type="ARBA" id="ARBA00022958"/>
    </source>
</evidence>
<comment type="function">
    <text evidence="13">Catalyzes the conversion of inosine 5'-phosphate (IMP) to xanthosine 5'-phosphate (XMP), the first committed and rate-limiting step in the de novo synthesis of guanine nucleotides, and therefore plays an important role in the regulation of cell growth.</text>
</comment>
<accession>A0A142CTV8</accession>
<comment type="cofactor">
    <cofactor evidence="1 13">
        <name>K(+)</name>
        <dbReference type="ChEBI" id="CHEBI:29103"/>
    </cofactor>
</comment>
<comment type="similarity">
    <text evidence="2 13 19">Belongs to the IMPDH/GMPR family.</text>
</comment>
<evidence type="ECO:0000256" key="7">
    <source>
        <dbReference type="ARBA" id="ARBA00022755"/>
    </source>
</evidence>
<reference evidence="23" key="1">
    <citation type="submission" date="2016-03" db="EMBL/GenBank/DDBJ databases">
        <authorList>
            <person name="Oger P.M."/>
        </authorList>
    </citation>
    <scope>NUCLEOTIDE SEQUENCE [LARGE SCALE GENOMIC DNA]</scope>
    <source>
        <strain evidence="23">OG-1</strain>
    </source>
</reference>
<feature type="domain" description="CBS" evidence="21">
    <location>
        <begin position="157"/>
        <end position="213"/>
    </location>
</feature>
<comment type="catalytic activity">
    <reaction evidence="12 13 20">
        <text>IMP + NAD(+) + H2O = XMP + NADH + H(+)</text>
        <dbReference type="Rhea" id="RHEA:11708"/>
        <dbReference type="ChEBI" id="CHEBI:15377"/>
        <dbReference type="ChEBI" id="CHEBI:15378"/>
        <dbReference type="ChEBI" id="CHEBI:57464"/>
        <dbReference type="ChEBI" id="CHEBI:57540"/>
        <dbReference type="ChEBI" id="CHEBI:57945"/>
        <dbReference type="ChEBI" id="CHEBI:58053"/>
        <dbReference type="EC" id="1.1.1.205"/>
    </reaction>
</comment>
<feature type="binding site" evidence="13 15">
    <location>
        <begin position="335"/>
        <end position="337"/>
    </location>
    <ligand>
        <name>IMP</name>
        <dbReference type="ChEBI" id="CHEBI:58053"/>
    </ligand>
</feature>
<comment type="pathway">
    <text evidence="13 20">Purine metabolism; XMP biosynthesis via de novo pathway; XMP from IMP: step 1/1.</text>
</comment>
<feature type="binding site" evidence="13">
    <location>
        <position position="469"/>
    </location>
    <ligand>
        <name>K(+)</name>
        <dbReference type="ChEBI" id="CHEBI:29103"/>
        <note>ligand shared between two tetrameric partners</note>
    </ligand>
</feature>
<dbReference type="PROSITE" id="PS00487">
    <property type="entry name" value="IMP_DH_GMP_RED"/>
    <property type="match status" value="1"/>
</dbReference>
<keyword evidence="10 13" id="KW-0520">NAD</keyword>
<comment type="subunit">
    <text evidence="3 13">Homotetramer.</text>
</comment>
<evidence type="ECO:0000313" key="22">
    <source>
        <dbReference type="EMBL" id="AMQ18210.1"/>
    </source>
</evidence>
<dbReference type="Pfam" id="PF00478">
    <property type="entry name" value="IMPDH"/>
    <property type="match status" value="1"/>
</dbReference>
<evidence type="ECO:0000256" key="10">
    <source>
        <dbReference type="ARBA" id="ARBA00023027"/>
    </source>
</evidence>
<feature type="binding site" description="in other chain" evidence="13 17">
    <location>
        <position position="302"/>
    </location>
    <ligand>
        <name>K(+)</name>
        <dbReference type="ChEBI" id="CHEBI:29103"/>
        <note>ligand shared between two tetrameric partners</note>
    </ligand>
</feature>
<evidence type="ECO:0000256" key="11">
    <source>
        <dbReference type="ARBA" id="ARBA00023122"/>
    </source>
</evidence>
<keyword evidence="5" id="KW-0677">Repeat</keyword>
<dbReference type="OrthoDB" id="21361at2157"/>
<sequence>MGRFEQKLVNALKGYTFDDVLLIPQATEVEPKDVDVSTRITPNVRLNIPILSAAMDTVTEWEMAVAMAREGGLGVIHRNMSIEEQVEQVKRVKRAECFIVEEVISIKPDESLDYALFLMERNGVDGLPVVDDDGKVVGVITKKDIAAKQGSKVSEVMTGEVITVPETITAEEAVKIMFDRRIDRLPVVDGEGRLVGIITMSDLAKRRKYRNAVRDENGDLLVAAAVGPFDLERAKALDRAGADVVVVDTAHAHNLKAIKAMKEIRNAVDADLIVGNIANPKAVDDLTFADAVKVGIGPGSICTTRVVAGVGVPQITAIALVADKAQEYGLHVIADGGIRYSGDIVKAIAAGADAVMLGSLLAGTKEAPGKEVVMNGRRYKQYRGMGSLGAMMKGGAERYYQKGHMKTKKFVPEGVEGVVPYKGPVGEVLYQLIGGLRAGMGYVGARNIPELKEKSEFVIITHAGYIESHPHDIVITNEAPNYPLGK</sequence>
<feature type="active site" description="Proton acceptor" evidence="13 14">
    <location>
        <position position="398"/>
    </location>
</feature>
<evidence type="ECO:0000256" key="15">
    <source>
        <dbReference type="PIRSR" id="PIRSR000130-2"/>
    </source>
</evidence>
<dbReference type="UniPathway" id="UPA00601">
    <property type="reaction ID" value="UER00295"/>
</dbReference>
<dbReference type="CDD" id="cd04601">
    <property type="entry name" value="CBS_pair_IMPDH"/>
    <property type="match status" value="1"/>
</dbReference>
<evidence type="ECO:0000256" key="19">
    <source>
        <dbReference type="RuleBase" id="RU003927"/>
    </source>
</evidence>
<evidence type="ECO:0000256" key="12">
    <source>
        <dbReference type="ARBA" id="ARBA00048028"/>
    </source>
</evidence>
<feature type="binding site" description="in other chain" evidence="13 17">
    <location>
        <position position="297"/>
    </location>
    <ligand>
        <name>K(+)</name>
        <dbReference type="ChEBI" id="CHEBI:29103"/>
        <note>ligand shared between two tetrameric partners</note>
    </ligand>
</feature>
<evidence type="ECO:0000313" key="23">
    <source>
        <dbReference type="Proteomes" id="UP000073604"/>
    </source>
</evidence>
<evidence type="ECO:0000256" key="18">
    <source>
        <dbReference type="PROSITE-ProRule" id="PRU00703"/>
    </source>
</evidence>
<dbReference type="HAMAP" id="MF_01964">
    <property type="entry name" value="IMPDH"/>
    <property type="match status" value="1"/>
</dbReference>
<feature type="binding site" evidence="13 15">
    <location>
        <begin position="382"/>
        <end position="386"/>
    </location>
    <ligand>
        <name>IMP</name>
        <dbReference type="ChEBI" id="CHEBI:58053"/>
    </ligand>
</feature>
<dbReference type="InterPro" id="IPR015875">
    <property type="entry name" value="IMP_DH/GMP_Rdtase_CS"/>
</dbReference>
<feature type="binding site" evidence="13 15">
    <location>
        <begin position="358"/>
        <end position="359"/>
    </location>
    <ligand>
        <name>IMP</name>
        <dbReference type="ChEBI" id="CHEBI:58053"/>
    </ligand>
</feature>
<feature type="binding site" evidence="16">
    <location>
        <begin position="248"/>
        <end position="250"/>
    </location>
    <ligand>
        <name>NAD(+)</name>
        <dbReference type="ChEBI" id="CHEBI:57540"/>
    </ligand>
</feature>
<keyword evidence="11 18" id="KW-0129">CBS domain</keyword>
<evidence type="ECO:0000256" key="5">
    <source>
        <dbReference type="ARBA" id="ARBA00022737"/>
    </source>
</evidence>
<comment type="activity regulation">
    <text evidence="13">Mycophenolic acid (MPA) is a non-competitive inhibitor that prevents formation of the closed enzyme conformation by binding to the same site as the amobile flap. In contrast, mizoribine monophosphate (MZP) is a competitive inhibitor that induces the closed conformation. MPA is a potent inhibitor of mammalian IMPDHs but a poor inhibitor of the bacterial enzymes. MZP is a more potent inhibitor of bacterial IMPDH.</text>
</comment>
<dbReference type="GO" id="GO:0046872">
    <property type="term" value="F:metal ion binding"/>
    <property type="evidence" value="ECO:0007669"/>
    <property type="project" value="UniProtKB-UniRule"/>
</dbReference>
<evidence type="ECO:0000256" key="13">
    <source>
        <dbReference type="HAMAP-Rule" id="MF_01964"/>
    </source>
</evidence>
<dbReference type="KEGG" id="tpep:A0127_03025"/>
<feature type="binding site" evidence="13 15">
    <location>
        <position position="300"/>
    </location>
    <ligand>
        <name>IMP</name>
        <dbReference type="ChEBI" id="CHEBI:58053"/>
    </ligand>
</feature>
<evidence type="ECO:0000256" key="17">
    <source>
        <dbReference type="PIRSR" id="PIRSR000130-4"/>
    </source>
</evidence>
<dbReference type="Proteomes" id="UP000073604">
    <property type="component" value="Chromosome"/>
</dbReference>
<protein>
    <recommendedName>
        <fullName evidence="13 20">Inosine-5'-monophosphate dehydrogenase</fullName>
        <shortName evidence="13">IMP dehydrogenase</shortName>
        <shortName evidence="13">IMPD</shortName>
        <shortName evidence="13">IMPDH</shortName>
        <ecNumber evidence="13 20">1.1.1.205</ecNumber>
    </recommendedName>
</protein>
<keyword evidence="23" id="KW-1185">Reference proteome</keyword>
<feature type="binding site" evidence="13 16">
    <location>
        <begin position="295"/>
        <end position="297"/>
    </location>
    <ligand>
        <name>NAD(+)</name>
        <dbReference type="ChEBI" id="CHEBI:57540"/>
    </ligand>
</feature>
<comment type="caution">
    <text evidence="13">Lacks conserved residue(s) required for the propagation of feature annotation.</text>
</comment>
<keyword evidence="6 13" id="KW-0332">GMP biosynthesis</keyword>
<dbReference type="GO" id="GO:0000166">
    <property type="term" value="F:nucleotide binding"/>
    <property type="evidence" value="ECO:0007669"/>
    <property type="project" value="UniProtKB-UniRule"/>
</dbReference>
<dbReference type="SUPFAM" id="SSF51412">
    <property type="entry name" value="Inosine monophosphate dehydrogenase (IMPDH)"/>
    <property type="match status" value="1"/>
</dbReference>
<evidence type="ECO:0000256" key="4">
    <source>
        <dbReference type="ARBA" id="ARBA00022723"/>
    </source>
</evidence>
<dbReference type="CDD" id="cd00381">
    <property type="entry name" value="IMPDH"/>
    <property type="match status" value="1"/>
</dbReference>
<dbReference type="PANTHER" id="PTHR11911:SF111">
    <property type="entry name" value="INOSINE-5'-MONOPHOSPHATE DEHYDROGENASE"/>
    <property type="match status" value="1"/>
</dbReference>
<feature type="binding site" description="in other chain" evidence="13 17">
    <location>
        <position position="299"/>
    </location>
    <ligand>
        <name>K(+)</name>
        <dbReference type="ChEBI" id="CHEBI:29103"/>
        <note>ligand shared between two tetrameric partners</note>
    </ligand>
</feature>
<evidence type="ECO:0000256" key="3">
    <source>
        <dbReference type="ARBA" id="ARBA00011881"/>
    </source>
</evidence>
<dbReference type="NCBIfam" id="TIGR01302">
    <property type="entry name" value="IMP_dehydrog"/>
    <property type="match status" value="1"/>
</dbReference>
<feature type="binding site" evidence="13 15">
    <location>
        <position position="413"/>
    </location>
    <ligand>
        <name>IMP</name>
        <dbReference type="ChEBI" id="CHEBI:58053"/>
    </ligand>
</feature>
<dbReference type="PIRSF" id="PIRSF000130">
    <property type="entry name" value="IMPDH"/>
    <property type="match status" value="1"/>
</dbReference>
<dbReference type="SUPFAM" id="SSF54631">
    <property type="entry name" value="CBS-domain pair"/>
    <property type="match status" value="1"/>
</dbReference>
<dbReference type="EMBL" id="CP014750">
    <property type="protein sequence ID" value="AMQ18210.1"/>
    <property type="molecule type" value="Genomic_DNA"/>
</dbReference>
<dbReference type="SMART" id="SM01240">
    <property type="entry name" value="IMPDH"/>
    <property type="match status" value="1"/>
</dbReference>
<organism evidence="22 23">
    <name type="scientific">Thermococcus peptonophilus</name>
    <dbReference type="NCBI Taxonomy" id="53952"/>
    <lineage>
        <taxon>Archaea</taxon>
        <taxon>Methanobacteriati</taxon>
        <taxon>Methanobacteriota</taxon>
        <taxon>Thermococci</taxon>
        <taxon>Thermococcales</taxon>
        <taxon>Thermococcaceae</taxon>
        <taxon>Thermococcus</taxon>
    </lineage>
</organism>
<feature type="binding site" evidence="13">
    <location>
        <position position="468"/>
    </location>
    <ligand>
        <name>K(+)</name>
        <dbReference type="ChEBI" id="CHEBI:29103"/>
        <note>ligand shared between two tetrameric partners</note>
    </ligand>
</feature>
<gene>
    <name evidence="13" type="primary">guaB</name>
    <name evidence="22" type="ORF">A0127_03025</name>
</gene>
<dbReference type="InterPro" id="IPR046342">
    <property type="entry name" value="CBS_dom_sf"/>
</dbReference>
<dbReference type="InterPro" id="IPR001093">
    <property type="entry name" value="IMP_DH_GMPRt"/>
</dbReference>
<dbReference type="AlphaFoldDB" id="A0A142CTV8"/>
<dbReference type="InterPro" id="IPR005990">
    <property type="entry name" value="IMP_DH"/>
</dbReference>
<evidence type="ECO:0000256" key="20">
    <source>
        <dbReference type="RuleBase" id="RU003928"/>
    </source>
</evidence>
<name>A0A142CTV8_9EURY</name>
<dbReference type="GeneID" id="27139485"/>
<dbReference type="PANTHER" id="PTHR11911">
    <property type="entry name" value="INOSINE-5-MONOPHOSPHATE DEHYDROGENASE RELATED"/>
    <property type="match status" value="1"/>
</dbReference>
<dbReference type="EC" id="1.1.1.205" evidence="13 20"/>
<evidence type="ECO:0000256" key="6">
    <source>
        <dbReference type="ARBA" id="ARBA00022749"/>
    </source>
</evidence>
<evidence type="ECO:0000256" key="2">
    <source>
        <dbReference type="ARBA" id="ARBA00005502"/>
    </source>
</evidence>
<feature type="binding site" evidence="13">
    <location>
        <position position="467"/>
    </location>
    <ligand>
        <name>K(+)</name>
        <dbReference type="ChEBI" id="CHEBI:29103"/>
        <note>ligand shared between two tetrameric partners</note>
    </ligand>
</feature>
<dbReference type="InterPro" id="IPR013785">
    <property type="entry name" value="Aldolase_TIM"/>
</dbReference>
<feature type="domain" description="CBS" evidence="21">
    <location>
        <begin position="99"/>
        <end position="155"/>
    </location>
</feature>
<dbReference type="GO" id="GO:0006177">
    <property type="term" value="P:GMP biosynthetic process"/>
    <property type="evidence" value="ECO:0007669"/>
    <property type="project" value="UniProtKB-UniRule"/>
</dbReference>
<evidence type="ECO:0000256" key="16">
    <source>
        <dbReference type="PIRSR" id="PIRSR000130-3"/>
    </source>
</evidence>
<dbReference type="SMART" id="SM00116">
    <property type="entry name" value="CBS"/>
    <property type="match status" value="2"/>
</dbReference>
<evidence type="ECO:0000256" key="14">
    <source>
        <dbReference type="PIRSR" id="PIRSR000130-1"/>
    </source>
</evidence>
<dbReference type="PROSITE" id="PS51371">
    <property type="entry name" value="CBS"/>
    <property type="match status" value="2"/>
</dbReference>
<dbReference type="InterPro" id="IPR000644">
    <property type="entry name" value="CBS_dom"/>
</dbReference>
<dbReference type="Pfam" id="PF00571">
    <property type="entry name" value="CBS"/>
    <property type="match status" value="2"/>
</dbReference>
<evidence type="ECO:0000256" key="1">
    <source>
        <dbReference type="ARBA" id="ARBA00001958"/>
    </source>
</evidence>
<dbReference type="FunFam" id="3.20.20.70:FF:000003">
    <property type="entry name" value="GMP reductase"/>
    <property type="match status" value="1"/>
</dbReference>